<dbReference type="KEGG" id="vra:106754038"/>
<proteinExistence type="inferred from homology"/>
<dbReference type="SUPFAM" id="SSF57903">
    <property type="entry name" value="FYVE/PHD zinc finger"/>
    <property type="match status" value="1"/>
</dbReference>
<gene>
    <name evidence="9" type="primary">LOC106754038</name>
</gene>
<dbReference type="InterPro" id="IPR001876">
    <property type="entry name" value="Znf_RanBP2"/>
</dbReference>
<keyword evidence="8" id="KW-1185">Reference proteome</keyword>
<dbReference type="InterPro" id="IPR058668">
    <property type="entry name" value="NERD_dom"/>
</dbReference>
<evidence type="ECO:0000256" key="5">
    <source>
        <dbReference type="SAM" id="MobiDB-lite"/>
    </source>
</evidence>
<dbReference type="SMART" id="SM00719">
    <property type="entry name" value="Plus3"/>
    <property type="match status" value="1"/>
</dbReference>
<sequence>MLEDMEETTAVFLQKEEEKPSEEWCFGCKDGGEMIICDHPNCWKVYHPICVGKDAAFFDNVESWFCGRHVCFQCNEPSRFYCLGCPIGVCRKCFAASEEFTVVRGVKGLCINCWKLMEIVEQNLDHDSNGNKIALNDRETYECLFKEYWEIIKVEERLTSADVFAAQPDFRTCKHFQHHKKNSKGEEKEVQNELKEEWRSDAAFAASPDYKRFDSLLHLKKVSKVEEAQNEVKEGFIGDVTFAARDEYKKFKSFMHHKKISIVEEQEEEESEDEEESDEGKEEDEEEESEEGEEEDEEEESEEGNGLMSLSSDEDSKPAKRKRSNSEEFVGWRSKPLISFLASIGKHETEPLTKWNVNSLIHEYIKEKSLDHPRYKGKFLPDERLFPIFRKKVVSKRDIYYLLEFHIAKKMNDSFEDKNNVQISNSSPDEHLNAKKSCTRSNLSTLIGRPPLKKGDFFIKHSHFASINAHNIKLIYLKRSLVLELSKQPESFLGNIVGTFVRARMDSNDSRQRKSYHLVRVLGVEFDEISNRTLLQVSLMPKAIAISELSDEDFTEQECEDLQQKVKTSLLPKLTVAEVQEKAESLHEDITKHSFTTRLVHLQNQIDRANLRGRNKEKIALLEERERLEKSWKQEQLLKSVPSVRAELVEAKCGDSEDEQDTNTN</sequence>
<dbReference type="InterPro" id="IPR011011">
    <property type="entry name" value="Znf_FYVE_PHD"/>
</dbReference>
<dbReference type="STRING" id="3916.A0A3Q0EPG3"/>
<dbReference type="GO" id="GO:0003677">
    <property type="term" value="F:DNA binding"/>
    <property type="evidence" value="ECO:0007669"/>
    <property type="project" value="InterPro"/>
</dbReference>
<dbReference type="CDD" id="cd15568">
    <property type="entry name" value="PHD5_NSD"/>
    <property type="match status" value="1"/>
</dbReference>
<evidence type="ECO:0000313" key="8">
    <source>
        <dbReference type="Proteomes" id="UP000087766"/>
    </source>
</evidence>
<dbReference type="PANTHER" id="PTHR46851">
    <property type="entry name" value="OS01G0884500 PROTEIN"/>
    <property type="match status" value="1"/>
</dbReference>
<evidence type="ECO:0000313" key="9">
    <source>
        <dbReference type="RefSeq" id="XP_022633555.1"/>
    </source>
</evidence>
<name>A0A3Q0EPG3_VIGRR</name>
<dbReference type="Gene3D" id="3.30.40.10">
    <property type="entry name" value="Zinc/RING finger domain, C3HC4 (zinc finger)"/>
    <property type="match status" value="1"/>
</dbReference>
<dbReference type="SUPFAM" id="SSF47592">
    <property type="entry name" value="SWIB/MDM2 domain"/>
    <property type="match status" value="1"/>
</dbReference>
<feature type="compositionally biased region" description="Acidic residues" evidence="5">
    <location>
        <begin position="264"/>
        <end position="303"/>
    </location>
</feature>
<comment type="similarity">
    <text evidence="1">Belongs to the MDM2/MDM4 family.</text>
</comment>
<dbReference type="InterPro" id="IPR013083">
    <property type="entry name" value="Znf_RING/FYVE/PHD"/>
</dbReference>
<protein>
    <submittedName>
        <fullName evidence="9">Uncharacterized protein LOC106754038</fullName>
    </submittedName>
</protein>
<feature type="domain" description="Plus3" evidence="6">
    <location>
        <begin position="466"/>
        <end position="591"/>
    </location>
</feature>
<dbReference type="Pfam" id="PF03126">
    <property type="entry name" value="Plus-3"/>
    <property type="match status" value="1"/>
</dbReference>
<dbReference type="AlphaFoldDB" id="A0A3Q0EPG3"/>
<dbReference type="SUPFAM" id="SSF159042">
    <property type="entry name" value="Plus3-like"/>
    <property type="match status" value="1"/>
</dbReference>
<dbReference type="PROSITE" id="PS51925">
    <property type="entry name" value="SWIB_MDM2"/>
    <property type="match status" value="1"/>
</dbReference>
<dbReference type="RefSeq" id="XP_022633555.1">
    <property type="nucleotide sequence ID" value="XM_022777834.1"/>
</dbReference>
<dbReference type="Pfam" id="PF25980">
    <property type="entry name" value="NERD_plant"/>
    <property type="match status" value="1"/>
</dbReference>
<feature type="domain" description="DM2" evidence="7">
    <location>
        <begin position="326"/>
        <end position="409"/>
    </location>
</feature>
<dbReference type="Gene3D" id="3.90.70.200">
    <property type="entry name" value="Plus-3 domain"/>
    <property type="match status" value="1"/>
</dbReference>
<dbReference type="InterPro" id="IPR019786">
    <property type="entry name" value="Zinc_finger_PHD-type_CS"/>
</dbReference>
<feature type="region of interest" description="Disordered" evidence="5">
    <location>
        <begin position="261"/>
        <end position="325"/>
    </location>
</feature>
<dbReference type="InterPro" id="IPR045894">
    <property type="entry name" value="At5g08430-like"/>
</dbReference>
<dbReference type="Proteomes" id="UP000087766">
    <property type="component" value="Unplaced"/>
</dbReference>
<reference evidence="9" key="1">
    <citation type="submission" date="2025-08" db="UniProtKB">
        <authorList>
            <consortium name="RefSeq"/>
        </authorList>
    </citation>
    <scope>IDENTIFICATION</scope>
    <source>
        <tissue evidence="9">Leaf</tissue>
    </source>
</reference>
<dbReference type="OrthoDB" id="1870062at2759"/>
<accession>A0A3Q0EPG3</accession>
<evidence type="ECO:0000256" key="3">
    <source>
        <dbReference type="ARBA" id="ARBA00022771"/>
    </source>
</evidence>
<dbReference type="InterPro" id="IPR004343">
    <property type="entry name" value="Plus-3_dom"/>
</dbReference>
<dbReference type="GeneID" id="106754038"/>
<keyword evidence="4" id="KW-0862">Zinc</keyword>
<dbReference type="GO" id="GO:0008270">
    <property type="term" value="F:zinc ion binding"/>
    <property type="evidence" value="ECO:0007669"/>
    <property type="project" value="UniProtKB-KW"/>
</dbReference>
<keyword evidence="3" id="KW-0863">Zinc-finger</keyword>
<dbReference type="SMART" id="SM00249">
    <property type="entry name" value="PHD"/>
    <property type="match status" value="1"/>
</dbReference>
<evidence type="ECO:0000259" key="6">
    <source>
        <dbReference type="PROSITE" id="PS51360"/>
    </source>
</evidence>
<dbReference type="Gene3D" id="1.10.245.10">
    <property type="entry name" value="SWIB/MDM2 domain"/>
    <property type="match status" value="1"/>
</dbReference>
<dbReference type="PROSITE" id="PS01358">
    <property type="entry name" value="ZF_RANBP2_1"/>
    <property type="match status" value="1"/>
</dbReference>
<evidence type="ECO:0000256" key="2">
    <source>
        <dbReference type="ARBA" id="ARBA00022723"/>
    </source>
</evidence>
<dbReference type="InterPro" id="IPR036128">
    <property type="entry name" value="Plus3-like_sf"/>
</dbReference>
<dbReference type="InterPro" id="IPR003121">
    <property type="entry name" value="SWIB_MDM2_domain"/>
</dbReference>
<dbReference type="InterPro" id="IPR001965">
    <property type="entry name" value="Znf_PHD"/>
</dbReference>
<dbReference type="PROSITE" id="PS51360">
    <property type="entry name" value="PLUS3"/>
    <property type="match status" value="1"/>
</dbReference>
<evidence type="ECO:0000256" key="1">
    <source>
        <dbReference type="ARBA" id="ARBA00005803"/>
    </source>
</evidence>
<dbReference type="PANTHER" id="PTHR46851:SF22">
    <property type="entry name" value="ZINC ION BINDING _ DNA BINDING PROTEIN"/>
    <property type="match status" value="1"/>
</dbReference>
<keyword evidence="2" id="KW-0479">Metal-binding</keyword>
<organism evidence="8 9">
    <name type="scientific">Vigna radiata var. radiata</name>
    <name type="common">Mung bean</name>
    <name type="synonym">Phaseolus aureus</name>
    <dbReference type="NCBI Taxonomy" id="3916"/>
    <lineage>
        <taxon>Eukaryota</taxon>
        <taxon>Viridiplantae</taxon>
        <taxon>Streptophyta</taxon>
        <taxon>Embryophyta</taxon>
        <taxon>Tracheophyta</taxon>
        <taxon>Spermatophyta</taxon>
        <taxon>Magnoliopsida</taxon>
        <taxon>eudicotyledons</taxon>
        <taxon>Gunneridae</taxon>
        <taxon>Pentapetalae</taxon>
        <taxon>rosids</taxon>
        <taxon>fabids</taxon>
        <taxon>Fabales</taxon>
        <taxon>Fabaceae</taxon>
        <taxon>Papilionoideae</taxon>
        <taxon>50 kb inversion clade</taxon>
        <taxon>NPAAA clade</taxon>
        <taxon>indigoferoid/millettioid clade</taxon>
        <taxon>Phaseoleae</taxon>
        <taxon>Vigna</taxon>
    </lineage>
</organism>
<dbReference type="InterPro" id="IPR036885">
    <property type="entry name" value="SWIB_MDM2_dom_sf"/>
</dbReference>
<evidence type="ECO:0000259" key="7">
    <source>
        <dbReference type="PROSITE" id="PS51925"/>
    </source>
</evidence>
<evidence type="ECO:0000256" key="4">
    <source>
        <dbReference type="ARBA" id="ARBA00022833"/>
    </source>
</evidence>
<dbReference type="PROSITE" id="PS01359">
    <property type="entry name" value="ZF_PHD_1"/>
    <property type="match status" value="1"/>
</dbReference>